<evidence type="ECO:0000256" key="3">
    <source>
        <dbReference type="ARBA" id="ARBA00022741"/>
    </source>
</evidence>
<name>A0ABT2B084_9ACTN</name>
<organism evidence="6 7">
    <name type="scientific">Streptomyces pyxinicus</name>
    <dbReference type="NCBI Taxonomy" id="2970331"/>
    <lineage>
        <taxon>Bacteria</taxon>
        <taxon>Bacillati</taxon>
        <taxon>Actinomycetota</taxon>
        <taxon>Actinomycetes</taxon>
        <taxon>Kitasatosporales</taxon>
        <taxon>Streptomycetaceae</taxon>
        <taxon>Streptomyces</taxon>
    </lineage>
</organism>
<dbReference type="GO" id="GO:0005524">
    <property type="term" value="F:ATP binding"/>
    <property type="evidence" value="ECO:0007669"/>
    <property type="project" value="UniProtKB-KW"/>
</dbReference>
<evidence type="ECO:0000256" key="2">
    <source>
        <dbReference type="ARBA" id="ARBA00022448"/>
    </source>
</evidence>
<keyword evidence="7" id="KW-1185">Reference proteome</keyword>
<proteinExistence type="inferred from homology"/>
<dbReference type="Proteomes" id="UP001205612">
    <property type="component" value="Unassembled WGS sequence"/>
</dbReference>
<dbReference type="InterPro" id="IPR051921">
    <property type="entry name" value="ABC_osmolyte_uptake_ATP-bind"/>
</dbReference>
<keyword evidence="4 6" id="KW-0067">ATP-binding</keyword>
<dbReference type="NCBIfam" id="TIGR01186">
    <property type="entry name" value="proV"/>
    <property type="match status" value="1"/>
</dbReference>
<gene>
    <name evidence="6" type="ORF">NX794_12000</name>
</gene>
<dbReference type="PROSITE" id="PS50893">
    <property type="entry name" value="ABC_TRANSPORTER_2"/>
    <property type="match status" value="1"/>
</dbReference>
<evidence type="ECO:0000313" key="7">
    <source>
        <dbReference type="Proteomes" id="UP001205612"/>
    </source>
</evidence>
<reference evidence="6 7" key="1">
    <citation type="submission" date="2022-08" db="EMBL/GenBank/DDBJ databases">
        <authorList>
            <person name="Somphong A."/>
            <person name="Phongsopitanun W."/>
        </authorList>
    </citation>
    <scope>NUCLEOTIDE SEQUENCE [LARGE SCALE GENOMIC DNA]</scope>
    <source>
        <strain evidence="6 7">LP11</strain>
    </source>
</reference>
<evidence type="ECO:0000256" key="4">
    <source>
        <dbReference type="ARBA" id="ARBA00022840"/>
    </source>
</evidence>
<dbReference type="PANTHER" id="PTHR43869">
    <property type="entry name" value="GLYCINE BETAINE/PROLINE BETAINE TRANSPORT SYSTEM ATP-BINDING PROTEIN PROV"/>
    <property type="match status" value="1"/>
</dbReference>
<keyword evidence="2" id="KW-0813">Transport</keyword>
<dbReference type="CDD" id="cd03294">
    <property type="entry name" value="ABC_Pro_Gly_Betaine"/>
    <property type="match status" value="1"/>
</dbReference>
<comment type="similarity">
    <text evidence="1">Belongs to the ABC transporter superfamily.</text>
</comment>
<dbReference type="SUPFAM" id="SSF52540">
    <property type="entry name" value="P-loop containing nucleoside triphosphate hydrolases"/>
    <property type="match status" value="1"/>
</dbReference>
<dbReference type="PROSITE" id="PS00211">
    <property type="entry name" value="ABC_TRANSPORTER_1"/>
    <property type="match status" value="1"/>
</dbReference>
<dbReference type="InterPro" id="IPR005892">
    <property type="entry name" value="Gly-betaine_transp_ATP-bd"/>
</dbReference>
<dbReference type="InterPro" id="IPR003593">
    <property type="entry name" value="AAA+_ATPase"/>
</dbReference>
<dbReference type="PANTHER" id="PTHR43869:SF1">
    <property type="entry name" value="GLYCINE BETAINE_PROLINE BETAINE TRANSPORT SYSTEM ATP-BINDING PROTEIN PROV"/>
    <property type="match status" value="1"/>
</dbReference>
<dbReference type="InterPro" id="IPR017871">
    <property type="entry name" value="ABC_transporter-like_CS"/>
</dbReference>
<dbReference type="InterPro" id="IPR003439">
    <property type="entry name" value="ABC_transporter-like_ATP-bd"/>
</dbReference>
<comment type="caution">
    <text evidence="6">The sequence shown here is derived from an EMBL/GenBank/DDBJ whole genome shotgun (WGS) entry which is preliminary data.</text>
</comment>
<evidence type="ECO:0000256" key="1">
    <source>
        <dbReference type="ARBA" id="ARBA00005417"/>
    </source>
</evidence>
<accession>A0ABT2B084</accession>
<dbReference type="EMBL" id="JANUGP010000007">
    <property type="protein sequence ID" value="MCS0601927.1"/>
    <property type="molecule type" value="Genomic_DNA"/>
</dbReference>
<dbReference type="SMART" id="SM00382">
    <property type="entry name" value="AAA"/>
    <property type="match status" value="1"/>
</dbReference>
<protein>
    <submittedName>
        <fullName evidence="6">Glycine betaine/L-proline ABC transporter ATP-binding protein</fullName>
    </submittedName>
</protein>
<dbReference type="InterPro" id="IPR027417">
    <property type="entry name" value="P-loop_NTPase"/>
</dbReference>
<dbReference type="Gene3D" id="3.40.50.300">
    <property type="entry name" value="P-loop containing nucleotide triphosphate hydrolases"/>
    <property type="match status" value="1"/>
</dbReference>
<evidence type="ECO:0000259" key="5">
    <source>
        <dbReference type="PROSITE" id="PS50893"/>
    </source>
</evidence>
<evidence type="ECO:0000313" key="6">
    <source>
        <dbReference type="EMBL" id="MCS0601927.1"/>
    </source>
</evidence>
<dbReference type="Pfam" id="PF00005">
    <property type="entry name" value="ABC_tran"/>
    <property type="match status" value="1"/>
</dbReference>
<sequence length="357" mass="38958">MRARLEAEHLFKVFGRRPDQAVSRLREGADREELRADGTTAAVIDASFRVEAGEIFVVMGLSGSGKSTLLRMLNGLLAPTAGSVRYDGRELSALTDRALRELRSTKISMVFQHFALFPHRSVRDNAAYGLEVQGVPRAERERRADEALALCGLAGWEKSWPDELSGGMQQRVGLARALATDADVLLMDESFSALDPLIRRDMQDQLLELQKTLKKTIVFITHDLNEAMRLGDRVAVMRDGRIVQTGTAEDILLRPESDYVASFIQDVDRSRVLTAGAVMDTAPRGDEADCGCETATPDTPFTELCAISARLSHPVAVLDRGRALVGVVPRQRLVGFLGDEQSAPTACGGAKKVIGRA</sequence>
<keyword evidence="3" id="KW-0547">Nucleotide-binding</keyword>
<feature type="domain" description="ABC transporter" evidence="5">
    <location>
        <begin position="5"/>
        <end position="264"/>
    </location>
</feature>
<dbReference type="RefSeq" id="WP_258778414.1">
    <property type="nucleotide sequence ID" value="NZ_JANUGP010000007.1"/>
</dbReference>